<evidence type="ECO:0000259" key="3">
    <source>
        <dbReference type="Pfam" id="PF11887"/>
    </source>
</evidence>
<evidence type="ECO:0000313" key="5">
    <source>
        <dbReference type="Proteomes" id="UP000199417"/>
    </source>
</evidence>
<dbReference type="InterPro" id="IPR005693">
    <property type="entry name" value="Mce"/>
</dbReference>
<feature type="region of interest" description="Disordered" evidence="1">
    <location>
        <begin position="364"/>
        <end position="383"/>
    </location>
</feature>
<dbReference type="PANTHER" id="PTHR33371:SF16">
    <property type="entry name" value="MCE-FAMILY PROTEIN MCE3F"/>
    <property type="match status" value="1"/>
</dbReference>
<dbReference type="GO" id="GO:0005576">
    <property type="term" value="C:extracellular region"/>
    <property type="evidence" value="ECO:0007669"/>
    <property type="project" value="TreeGrafter"/>
</dbReference>
<protein>
    <submittedName>
        <fullName evidence="4">Phospholipid/cholesterol/gamma-HCH transport system substrate-binding protein</fullName>
    </submittedName>
</protein>
<name>A0A1G6NN70_9NOCA</name>
<gene>
    <name evidence="4" type="ORF">SAMN05444580_101600</name>
</gene>
<feature type="region of interest" description="Disordered" evidence="1">
    <location>
        <begin position="390"/>
        <end position="472"/>
    </location>
</feature>
<sequence length="472" mass="50635">MMLTKFVRIQLAIFSVLTVIGLVVMSTQYVRLPALFGIGQIGVTVELPSTGGLYPHANVAYRGTNVGTVEEVVLTETGVDAKLTISSSYDIPADLDAQVKSVSAIGEQYVDLIPRTDSEPYLDDGDVVPLDRSSIPQEIGSMLDQANTLVKSISDTRLKLVVDEAFKAFNGAGPDLQRLIDSARLFVQEANANADATKVLIDQAGPLLDTQVVSSDAIRSWTKDLVTFSDQLRASDPQLRSLLEKGPATAAEANELFQELKPTLPLLLANLVSVGEVGVIYHKSIEQVLVLYPPLATGLMTSFYGAPIDEGALVNFYLQVNDPPACTTGFLPADQWRDPSQVDTPDSPSDMFCKVAPDDPSVVRGARNSPCMEFPGRRAGTPEECRSEAGYVAQGNNPPNGPVQDPSVPSYTTVPSSYEGTSGVPATARPYDPTTGKYTGTDGRLYAQPALATGGKPREDSTWQTMMTRQQG</sequence>
<dbReference type="RefSeq" id="WP_072843128.1">
    <property type="nucleotide sequence ID" value="NZ_FNAB01000001.1"/>
</dbReference>
<dbReference type="InterPro" id="IPR024516">
    <property type="entry name" value="Mce_C"/>
</dbReference>
<dbReference type="Proteomes" id="UP000199417">
    <property type="component" value="Unassembled WGS sequence"/>
</dbReference>
<dbReference type="PANTHER" id="PTHR33371">
    <property type="entry name" value="INTERMEMBRANE PHOSPHOLIPID TRANSPORT SYSTEM BINDING PROTEIN MLAD-RELATED"/>
    <property type="match status" value="1"/>
</dbReference>
<keyword evidence="5" id="KW-1185">Reference proteome</keyword>
<dbReference type="InterPro" id="IPR052336">
    <property type="entry name" value="MlaD_Phospholipid_Transporter"/>
</dbReference>
<feature type="compositionally biased region" description="Polar residues" evidence="1">
    <location>
        <begin position="462"/>
        <end position="472"/>
    </location>
</feature>
<organism evidence="4 5">
    <name type="scientific">Rhodococcus tukisamuensis</name>
    <dbReference type="NCBI Taxonomy" id="168276"/>
    <lineage>
        <taxon>Bacteria</taxon>
        <taxon>Bacillati</taxon>
        <taxon>Actinomycetota</taxon>
        <taxon>Actinomycetes</taxon>
        <taxon>Mycobacteriales</taxon>
        <taxon>Nocardiaceae</taxon>
        <taxon>Rhodococcus</taxon>
    </lineage>
</organism>
<evidence type="ECO:0000256" key="1">
    <source>
        <dbReference type="SAM" id="MobiDB-lite"/>
    </source>
</evidence>
<feature type="domain" description="Mammalian cell entry C-terminal" evidence="3">
    <location>
        <begin position="121"/>
        <end position="318"/>
    </location>
</feature>
<evidence type="ECO:0000313" key="4">
    <source>
        <dbReference type="EMBL" id="SDC69189.1"/>
    </source>
</evidence>
<dbReference type="AlphaFoldDB" id="A0A1G6NN70"/>
<feature type="compositionally biased region" description="Low complexity" evidence="1">
    <location>
        <begin position="406"/>
        <end position="418"/>
    </location>
</feature>
<dbReference type="EMBL" id="FNAB01000001">
    <property type="protein sequence ID" value="SDC69189.1"/>
    <property type="molecule type" value="Genomic_DNA"/>
</dbReference>
<dbReference type="Pfam" id="PF02470">
    <property type="entry name" value="MlaD"/>
    <property type="match status" value="1"/>
</dbReference>
<dbReference type="STRING" id="168276.SAMN05444580_101600"/>
<reference evidence="4 5" key="1">
    <citation type="submission" date="2016-10" db="EMBL/GenBank/DDBJ databases">
        <authorList>
            <person name="de Groot N.N."/>
        </authorList>
    </citation>
    <scope>NUCLEOTIDE SEQUENCE [LARGE SCALE GENOMIC DNA]</scope>
    <source>
        <strain evidence="4 5">JCM 11308</strain>
    </source>
</reference>
<dbReference type="InterPro" id="IPR003399">
    <property type="entry name" value="Mce/MlaD"/>
</dbReference>
<accession>A0A1G6NN70</accession>
<dbReference type="Pfam" id="PF11887">
    <property type="entry name" value="Mce4_CUP1"/>
    <property type="match status" value="1"/>
</dbReference>
<proteinExistence type="predicted"/>
<dbReference type="NCBIfam" id="TIGR00996">
    <property type="entry name" value="Mtu_fam_mce"/>
    <property type="match status" value="1"/>
</dbReference>
<evidence type="ECO:0000259" key="2">
    <source>
        <dbReference type="Pfam" id="PF02470"/>
    </source>
</evidence>
<feature type="domain" description="Mce/MlaD" evidence="2">
    <location>
        <begin position="43"/>
        <end position="114"/>
    </location>
</feature>